<evidence type="ECO:0000256" key="2">
    <source>
        <dbReference type="SAM" id="MobiDB-lite"/>
    </source>
</evidence>
<feature type="compositionally biased region" description="Polar residues" evidence="2">
    <location>
        <begin position="244"/>
        <end position="259"/>
    </location>
</feature>
<dbReference type="EMBL" id="CAJNOK010000747">
    <property type="protein sequence ID" value="CAF0772799.1"/>
    <property type="molecule type" value="Genomic_DNA"/>
</dbReference>
<dbReference type="EMBL" id="CAJOBA010000747">
    <property type="protein sequence ID" value="CAF3553770.1"/>
    <property type="molecule type" value="Genomic_DNA"/>
</dbReference>
<reference evidence="4" key="1">
    <citation type="submission" date="2021-02" db="EMBL/GenBank/DDBJ databases">
        <authorList>
            <person name="Nowell W R."/>
        </authorList>
    </citation>
    <scope>NUCLEOTIDE SEQUENCE</scope>
</reference>
<dbReference type="Proteomes" id="UP000682733">
    <property type="component" value="Unassembled WGS sequence"/>
</dbReference>
<feature type="region of interest" description="Disordered" evidence="2">
    <location>
        <begin position="2556"/>
        <end position="2621"/>
    </location>
</feature>
<feature type="region of interest" description="Disordered" evidence="2">
    <location>
        <begin position="783"/>
        <end position="815"/>
    </location>
</feature>
<evidence type="ECO:0000313" key="5">
    <source>
        <dbReference type="Proteomes" id="UP000682733"/>
    </source>
</evidence>
<evidence type="ECO:0000313" key="3">
    <source>
        <dbReference type="EMBL" id="CAF0772799.1"/>
    </source>
</evidence>
<feature type="region of interest" description="Disordered" evidence="2">
    <location>
        <begin position="225"/>
        <end position="265"/>
    </location>
</feature>
<feature type="compositionally biased region" description="Basic and acidic residues" evidence="2">
    <location>
        <begin position="1069"/>
        <end position="1078"/>
    </location>
</feature>
<dbReference type="PANTHER" id="PTHR15977:SF15">
    <property type="entry name" value="CILIA- AND FLAGELLA-ASSOCIATED PROTEIN 46"/>
    <property type="match status" value="1"/>
</dbReference>
<evidence type="ECO:0000313" key="4">
    <source>
        <dbReference type="EMBL" id="CAF3553770.1"/>
    </source>
</evidence>
<organism evidence="4 5">
    <name type="scientific">Didymodactylos carnosus</name>
    <dbReference type="NCBI Taxonomy" id="1234261"/>
    <lineage>
        <taxon>Eukaryota</taxon>
        <taxon>Metazoa</taxon>
        <taxon>Spiralia</taxon>
        <taxon>Gnathifera</taxon>
        <taxon>Rotifera</taxon>
        <taxon>Eurotatoria</taxon>
        <taxon>Bdelloidea</taxon>
        <taxon>Philodinida</taxon>
        <taxon>Philodinidae</taxon>
        <taxon>Didymodactylos</taxon>
    </lineage>
</organism>
<feature type="region of interest" description="Disordered" evidence="2">
    <location>
        <begin position="1067"/>
        <end position="1110"/>
    </location>
</feature>
<dbReference type="Proteomes" id="UP000677228">
    <property type="component" value="Unassembled WGS sequence"/>
</dbReference>
<evidence type="ECO:0008006" key="6">
    <source>
        <dbReference type="Google" id="ProtNLM"/>
    </source>
</evidence>
<feature type="region of interest" description="Disordered" evidence="2">
    <location>
        <begin position="1389"/>
        <end position="1424"/>
    </location>
</feature>
<accession>A0A8S2GRS8</accession>
<dbReference type="InterPro" id="IPR039586">
    <property type="entry name" value="CFAP46"/>
</dbReference>
<feature type="compositionally biased region" description="Basic and acidic residues" evidence="2">
    <location>
        <begin position="2557"/>
        <end position="2566"/>
    </location>
</feature>
<feature type="compositionally biased region" description="Basic and acidic residues" evidence="2">
    <location>
        <begin position="1389"/>
        <end position="1405"/>
    </location>
</feature>
<dbReference type="GO" id="GO:0060294">
    <property type="term" value="P:cilium movement involved in cell motility"/>
    <property type="evidence" value="ECO:0007669"/>
    <property type="project" value="InterPro"/>
</dbReference>
<evidence type="ECO:0000256" key="1">
    <source>
        <dbReference type="SAM" id="Coils"/>
    </source>
</evidence>
<gene>
    <name evidence="3" type="ORF">OVA965_LOCUS3176</name>
    <name evidence="4" type="ORF">TMI583_LOCUS3175</name>
</gene>
<feature type="compositionally biased region" description="Polar residues" evidence="2">
    <location>
        <begin position="225"/>
        <end position="234"/>
    </location>
</feature>
<protein>
    <recommendedName>
        <fullName evidence="6">Cilia- and flagella-associated protein 46</fullName>
    </recommendedName>
</protein>
<dbReference type="InterPro" id="IPR057466">
    <property type="entry name" value="CFAP46_TPR"/>
</dbReference>
<dbReference type="PANTHER" id="PTHR15977">
    <property type="entry name" value="CILIA- AND FLAGELLA-ASSOCIATED PROTEIN 46"/>
    <property type="match status" value="1"/>
</dbReference>
<name>A0A8S2GRS8_9BILA</name>
<proteinExistence type="predicted"/>
<dbReference type="GO" id="GO:0035082">
    <property type="term" value="P:axoneme assembly"/>
    <property type="evidence" value="ECO:0007669"/>
    <property type="project" value="InterPro"/>
</dbReference>
<comment type="caution">
    <text evidence="4">The sequence shown here is derived from an EMBL/GenBank/DDBJ whole genome shotgun (WGS) entry which is preliminary data.</text>
</comment>
<keyword evidence="1" id="KW-0175">Coiled coil</keyword>
<feature type="region of interest" description="Disordered" evidence="2">
    <location>
        <begin position="1287"/>
        <end position="1330"/>
    </location>
</feature>
<dbReference type="Pfam" id="PF25439">
    <property type="entry name" value="TPR_CFAP46_N"/>
    <property type="match status" value="1"/>
</dbReference>
<feature type="coiled-coil region" evidence="1">
    <location>
        <begin position="413"/>
        <end position="440"/>
    </location>
</feature>
<feature type="compositionally biased region" description="Low complexity" evidence="2">
    <location>
        <begin position="2575"/>
        <end position="2585"/>
    </location>
</feature>
<sequence>MDSQIRRLVLASAETNDSQILREAFNLIQQNFKVNVVQSKDTIGQDLYVLITETALDLNQKEIAGECLQMFFTSSPVKSQFVGRAYLSQFRMYMPYNARDYASLRNAIPFLQKCLSFSSSSNRYQFLVYNASVIYYNYIRPFLRDTYRQYLCDSLREVVDTLTTINDPDILWRAQLLLEIHQTVSTDREQMKNVFDRIMAYPQRSAVRGQTARYDYLNTNTPRDRSVQFSNVPSRDNENILAGETSQSKNIDGSRTTSTQKKDLNLTPSTSLTQQEKHSLLLELGRLSLLIHYTDLTKVVIDALMTIRLKEADRHLEVTLLQADYLVKHLGENEETYIKSSFDTRMRAIEMCEESLETLFRISQSDLIQTACIYIWNLCLPLLQTNLRNKIRKPLTTIANILEKLQSLNWQLRSQLHFELAKIEEDIEQLDSAKTNLLKARTLDDHEVYTERINLALDRLNVRTELYKRPDSDEDKVAMIIEQAGKASVGAKSNQRALLIEACNLLAPDAFNVVLDSENPNAIGKIRANPTAQLKGFAEHYEKCLQNTVHYERIIGETNQDKRLKLWADLTMIARKQEIWDICRTAARFCLLHDTDERRKLFSEQTENSTADKDASSLSLFQRDLLRILAEVHFIAGEAQIEFIRSRGVELFDVPVRPPMPTVPSASKVQAQLESDNDWKHYCQWLNNLSTKACNHFSQGANIGVLLAESWLICCAGEYLWNYNRHLFYSDRHRIIIEQLVNVVNALRKVGHEREILLVVNLCVALATAYIIPTLKPEMVEPPADVQTTPEKPIVGKKGAGQKDTKTEQIQPSSTAKTDDLKTALEICEYAINRTNGEHSLDIISIKDRQPVLQLWITIKQLLQQIPKSTVILGDEDDNPSSQNTLSRAVLAVDALSRLDSGWSDYKDGLDLKKTVSFVGSCSWPDSLIELQLWCRLSIIGNRANDVEVTNLCRDKAREIITLFQTKKVDKFQLSLANEYVGRACCAHAECLMKTIAGQKQDRKEALGIFAEAASYASKAELYELTMHIARHFWNNCRPMIQRKLERCLLMDLLNELNHYINSVSPKSLAKDSKDDQSKINSGTDKSQDVKSTKSITNGKKSVSDSSTTTTLKKEKSQVANIVEEEVTAKQDDDAAVRSAFYGVLIQVYVDRHQWTTAIDVMDQALSVLPRTKHRLIIYKYRVLIKSKLGLSISMDIQKFREEGESSLARMWRHVALMAKTRNAVIQAYQNAIGTLQSHETYWQKIDYIIELACCLYSNEYLIDNAVDLIDWAIDLLMTSERALKEEQTNENGANVEAGQHSNMSNKRDTQMGEAGSLPDMGHIGPTKPSAQICRRNRPEYVEYLQKAYWFIMRLWQCGLNDCIEITKQVELEQQQQQGNFLKVDTITDSKARKKSPKVEKKSEQPAKGAGGSKPGDKTVQSKPVIETSTSKSLIDWALYLPNEDTLATFALPTAKQRGINRNTISKPLLSFYYFDMLINLLREYGFNHFCLPILSLMRLIGHSIVQSAAMKTYVLLRIQQVCQELNLIDSMQQVALLARPYGIKEEDLATSRSEMLIYTKLLVQQTEEEAQFETMIGTRSEAKSYATSAYSNKNSSTLAATDDKSIISCELPGDKQTLNKLILRNIWLQTAQILFELNYIHEAKDVLQEVLKSAKIYDDSITEKKACVLLGEIALHEKRFEQAIELAIQGQKLPIDETHWFRSVAVISDALAQQNTLDDSYAYKKRKAILETAIKRLETIAQLKINKVYSIAYAASLLTARKNQLLHSLILTKCTDSLDNSMYYSFQEIIQRNDIIYDNLLGLNHEFDAAEIMLKSIEIIRKLAQDSRTNGQKRNYLIEIAPMQFPIQRQLVQIQLNLSSIFIDLLEIYAWDCLQERKRRKYTNAVNLAVEDFVEQEKTVETDTIKWKEIAKILPDKLTVSLMSIMELSGGGSDKPVKAKVLFYLGKVYSILGHNFGIEYPLEWQPKIKDILSKMAEVVEKPSSKAKLRNESVDSKSSILNQTSPVIENENELRSIILQQKEELNNSLQLLGQSMECCLQSLNIALTIQDKELIRDTSLLLCDTIGQFDPVNSIIYLALSQSASTSLYTESVLRRSCSIPSNSELSSLLKMIDRIKQQQILSNSQYGLVQRNITETLKTSSPWKFMTIKSQYYELTKDMPTSFNYVILQHSTTGSPYIHTSIKSETESPSLAIHRQVQQASGIVIPQIIKVEVDREKFIELIQEFDNWKYDYQQCLQRYEAKIVHKAAKQTMLNSEQAETVDTTTIEDFKSRFDNLLKAMNDYFTPISSLFTGYLDIDKTYDLRSQISPDNLILLLDPILTRLPLEALEIFKHVQIGIDEPIDESKKKDKKEKEPTENVEIQTVDPANVFYFTDPAIFQAKAESNNKNPSVFDILRQRFPQLVAKWKTIKQESSALNISEIERATNDGSGLIYYGSNTFNNLIGHYKIPNISKAGCSVICSFDRTSTSSSFVNETNRNTIQNWNEIQLDRSTENALLLSCGAFKLILQNQWTATLNENETSIINTFTDVATLKCSLGQALRLTVYPYFRPVEADTTTEKMNDKKKVATAKGGKRSPSPKSGSKTKGSDAAKKKQRSPSPIKTETIDENIPEQRQRPPIELKTINPVIYGLPNYTFLP</sequence>
<feature type="compositionally biased region" description="Low complexity" evidence="2">
    <location>
        <begin position="1100"/>
        <end position="1110"/>
    </location>
</feature>